<evidence type="ECO:0000256" key="6">
    <source>
        <dbReference type="ARBA" id="ARBA00022723"/>
    </source>
</evidence>
<evidence type="ECO:0000256" key="13">
    <source>
        <dbReference type="SAM" id="MobiDB-lite"/>
    </source>
</evidence>
<sequence length="802" mass="88992">MAWKTAATAASASAAAAAAAGVRPRSVLREVFDAPVDGSAASPLLRADARGSHTGLFGYEGLGRPEGFIEAARDSIRHAQVLVQRICEAEADADVRLTVRRLDLLSDVLCAVVDTAELIRNVHPDRAFVEAANIAHSAINNFLNQLNTHQGLYQALRRTLDRPHIADAMSEEERRVAQLLAIDFEKSGIHMPAEARKRFVDLNDRILELGQEFTLNAFPSTQSLSFTDADNELMGVPAQAIEAMSRQSSSSSRKRGGRGSTLGSVTAAAAAAATGKRAELPMSTDLASIVLRSARSEETRRRVFLAMNSGTEAQIAVLEEMLKKRGELARLLEKESYGHMFLTDKMAGSPENVWSFLETLAQVNRPLADAEFERINAIKRVHTGKPDHANAWDRAYYTQFLTPRPADLFSVSASAAATPSAHDPMHQPRLTNTSFEALVSYFTVGSTFQGLSDVFTRLYGIRLEPASVIPGETWHPDVRKLHVVHETEGQLGTIYCDLFRRESGGSRKYESAAHFTVRCSRLMDDAADEGSDAANPAMRNPRNEKHVGAPGGRTRRYQMPIVVLVTSFARPQAGKPGLLHMQDIETLFHEMGHAMHSMLARTDFQHIAGTRVAMDFVEVPSIMMEYFARSPEVLASFGQHYRTGEPVPIDPLRTQRSNPATLEALETQQQLQMAMLDQLYHSPLALDAATFDTTRILQQLQDRINPVRFAPGSHWQVQFSHLFGYGASYYSYFWSRRWASRIFRRLFADRGMAEWREGGEEVRRQVLAWGGGRDPWVGLQRIGVVRDGEREGRGLGELQDLQ</sequence>
<keyword evidence="7 12" id="KW-0378">Hydrolase</keyword>
<dbReference type="EC" id="3.4.24.59" evidence="4"/>
<reference evidence="15 16" key="1">
    <citation type="submission" date="2023-09" db="EMBL/GenBank/DDBJ databases">
        <title>Pangenome analysis of Batrachochytrium dendrobatidis and related Chytrids.</title>
        <authorList>
            <person name="Yacoub M.N."/>
            <person name="Stajich J.E."/>
            <person name="James T.Y."/>
        </authorList>
    </citation>
    <scope>NUCLEOTIDE SEQUENCE [LARGE SCALE GENOMIC DNA]</scope>
    <source>
        <strain evidence="15 16">JEL0888</strain>
    </source>
</reference>
<gene>
    <name evidence="15" type="primary">OCT1</name>
    <name evidence="15" type="ORF">HK105_201650</name>
</gene>
<dbReference type="InterPro" id="IPR045090">
    <property type="entry name" value="Pept_M3A_M3B"/>
</dbReference>
<evidence type="ECO:0000256" key="2">
    <source>
        <dbReference type="ARBA" id="ARBA00004305"/>
    </source>
</evidence>
<dbReference type="GO" id="GO:0004222">
    <property type="term" value="F:metalloendopeptidase activity"/>
    <property type="evidence" value="ECO:0007669"/>
    <property type="project" value="UniProtKB-EC"/>
</dbReference>
<evidence type="ECO:0000259" key="14">
    <source>
        <dbReference type="Pfam" id="PF01432"/>
    </source>
</evidence>
<dbReference type="InterPro" id="IPR033851">
    <property type="entry name" value="M3A_MIP"/>
</dbReference>
<dbReference type="CDD" id="cd06457">
    <property type="entry name" value="M3A_MIP"/>
    <property type="match status" value="1"/>
</dbReference>
<dbReference type="InterPro" id="IPR024077">
    <property type="entry name" value="Neurolysin/TOP_dom2"/>
</dbReference>
<evidence type="ECO:0000256" key="10">
    <source>
        <dbReference type="ARBA" id="ARBA00023049"/>
    </source>
</evidence>
<keyword evidence="8 12" id="KW-0862">Zinc</keyword>
<feature type="region of interest" description="Disordered" evidence="13">
    <location>
        <begin position="528"/>
        <end position="552"/>
    </location>
</feature>
<dbReference type="Gene3D" id="3.40.390.10">
    <property type="entry name" value="Collagenase (Catalytic Domain)"/>
    <property type="match status" value="1"/>
</dbReference>
<evidence type="ECO:0000256" key="3">
    <source>
        <dbReference type="ARBA" id="ARBA00006040"/>
    </source>
</evidence>
<evidence type="ECO:0000313" key="15">
    <source>
        <dbReference type="EMBL" id="KAL2918816.1"/>
    </source>
</evidence>
<dbReference type="Pfam" id="PF01432">
    <property type="entry name" value="Peptidase_M3"/>
    <property type="match status" value="2"/>
</dbReference>
<name>A0ABR4NH26_9FUNG</name>
<feature type="domain" description="Peptidase M3A/M3B catalytic" evidence="14">
    <location>
        <begin position="291"/>
        <end position="399"/>
    </location>
</feature>
<keyword evidence="11" id="KW-0496">Mitochondrion</keyword>
<feature type="region of interest" description="Disordered" evidence="13">
    <location>
        <begin position="242"/>
        <end position="263"/>
    </location>
</feature>
<keyword evidence="6 12" id="KW-0479">Metal-binding</keyword>
<evidence type="ECO:0000256" key="9">
    <source>
        <dbReference type="ARBA" id="ARBA00022946"/>
    </source>
</evidence>
<protein>
    <recommendedName>
        <fullName evidence="4">mitochondrial intermediate peptidase</fullName>
        <ecNumber evidence="4">3.4.24.59</ecNumber>
    </recommendedName>
</protein>
<evidence type="ECO:0000256" key="1">
    <source>
        <dbReference type="ARBA" id="ARBA00000436"/>
    </source>
</evidence>
<dbReference type="PANTHER" id="PTHR11804:SF79">
    <property type="entry name" value="MITOCHONDRIAL INTERMEDIATE PEPTIDASE"/>
    <property type="match status" value="1"/>
</dbReference>
<evidence type="ECO:0000256" key="11">
    <source>
        <dbReference type="ARBA" id="ARBA00023128"/>
    </source>
</evidence>
<comment type="caution">
    <text evidence="15">The sequence shown here is derived from an EMBL/GenBank/DDBJ whole genome shotgun (WGS) entry which is preliminary data.</text>
</comment>
<evidence type="ECO:0000256" key="4">
    <source>
        <dbReference type="ARBA" id="ARBA00012441"/>
    </source>
</evidence>
<organism evidence="15 16">
    <name type="scientific">Polyrhizophydium stewartii</name>
    <dbReference type="NCBI Taxonomy" id="2732419"/>
    <lineage>
        <taxon>Eukaryota</taxon>
        <taxon>Fungi</taxon>
        <taxon>Fungi incertae sedis</taxon>
        <taxon>Chytridiomycota</taxon>
        <taxon>Chytridiomycota incertae sedis</taxon>
        <taxon>Chytridiomycetes</taxon>
        <taxon>Rhizophydiales</taxon>
        <taxon>Rhizophydiales incertae sedis</taxon>
        <taxon>Polyrhizophydium</taxon>
    </lineage>
</organism>
<comment type="cofactor">
    <cofactor evidence="12">
        <name>Zn(2+)</name>
        <dbReference type="ChEBI" id="CHEBI:29105"/>
    </cofactor>
    <text evidence="12">Binds 1 zinc ion.</text>
</comment>
<keyword evidence="10 12" id="KW-0482">Metalloprotease</keyword>
<dbReference type="Proteomes" id="UP001527925">
    <property type="component" value="Unassembled WGS sequence"/>
</dbReference>
<comment type="subcellular location">
    <subcellularLocation>
        <location evidence="2">Mitochondrion matrix</location>
    </subcellularLocation>
</comment>
<keyword evidence="16" id="KW-1185">Reference proteome</keyword>
<evidence type="ECO:0000313" key="16">
    <source>
        <dbReference type="Proteomes" id="UP001527925"/>
    </source>
</evidence>
<dbReference type="SUPFAM" id="SSF55486">
    <property type="entry name" value="Metalloproteases ('zincins'), catalytic domain"/>
    <property type="match status" value="1"/>
</dbReference>
<evidence type="ECO:0000256" key="5">
    <source>
        <dbReference type="ARBA" id="ARBA00022670"/>
    </source>
</evidence>
<keyword evidence="9" id="KW-0809">Transit peptide</keyword>
<comment type="similarity">
    <text evidence="3 12">Belongs to the peptidase M3 family.</text>
</comment>
<proteinExistence type="inferred from homology"/>
<evidence type="ECO:0000256" key="12">
    <source>
        <dbReference type="RuleBase" id="RU003435"/>
    </source>
</evidence>
<accession>A0ABR4NH26</accession>
<feature type="domain" description="Peptidase M3A/M3B catalytic" evidence="14">
    <location>
        <begin position="434"/>
        <end position="784"/>
    </location>
</feature>
<dbReference type="PANTHER" id="PTHR11804">
    <property type="entry name" value="PROTEASE M3 THIMET OLIGOPEPTIDASE-RELATED"/>
    <property type="match status" value="1"/>
</dbReference>
<dbReference type="Gene3D" id="1.10.1370.10">
    <property type="entry name" value="Neurolysin, domain 3"/>
    <property type="match status" value="1"/>
</dbReference>
<keyword evidence="5 12" id="KW-0645">Protease</keyword>
<comment type="catalytic activity">
    <reaction evidence="1">
        <text>Release of an N-terminal octapeptide as second stage of processing of some proteins imported into the mitochondrion.</text>
        <dbReference type="EC" id="3.4.24.59"/>
    </reaction>
</comment>
<evidence type="ECO:0000256" key="7">
    <source>
        <dbReference type="ARBA" id="ARBA00022801"/>
    </source>
</evidence>
<dbReference type="InterPro" id="IPR024079">
    <property type="entry name" value="MetalloPept_cat_dom_sf"/>
</dbReference>
<evidence type="ECO:0000256" key="8">
    <source>
        <dbReference type="ARBA" id="ARBA00022833"/>
    </source>
</evidence>
<dbReference type="EMBL" id="JADGIZ020000005">
    <property type="protein sequence ID" value="KAL2918816.1"/>
    <property type="molecule type" value="Genomic_DNA"/>
</dbReference>
<dbReference type="InterPro" id="IPR001567">
    <property type="entry name" value="Pept_M3A_M3B_dom"/>
</dbReference>